<accession>A0A7G9Z2L2</accession>
<dbReference type="Pfam" id="PF13336">
    <property type="entry name" value="AcetylCoA_hyd_C"/>
    <property type="match status" value="1"/>
</dbReference>
<name>A0A7G9Z2L2_9EURY</name>
<feature type="domain" description="Acetyl-CoA hydrolase/transferase C-terminal" evidence="4">
    <location>
        <begin position="276"/>
        <end position="429"/>
    </location>
</feature>
<evidence type="ECO:0000313" key="5">
    <source>
        <dbReference type="EMBL" id="QNO54496.1"/>
    </source>
</evidence>
<dbReference type="InterPro" id="IPR046433">
    <property type="entry name" value="ActCoA_hydro"/>
</dbReference>
<dbReference type="PANTHER" id="PTHR21432:SF20">
    <property type="entry name" value="ACETYL-COA HYDROLASE"/>
    <property type="match status" value="1"/>
</dbReference>
<dbReference type="Gene3D" id="3.40.1080.20">
    <property type="entry name" value="Acetyl-CoA hydrolase/transferase C-terminal domain"/>
    <property type="match status" value="1"/>
</dbReference>
<dbReference type="EC" id="2.8.3.-" evidence="5"/>
<dbReference type="InterPro" id="IPR037171">
    <property type="entry name" value="NagB/RpiA_transferase-like"/>
</dbReference>
<evidence type="ECO:0000256" key="2">
    <source>
        <dbReference type="ARBA" id="ARBA00022679"/>
    </source>
</evidence>
<dbReference type="InterPro" id="IPR026888">
    <property type="entry name" value="AcetylCoA_hyd_C"/>
</dbReference>
<dbReference type="InterPro" id="IPR038460">
    <property type="entry name" value="AcetylCoA_hyd_C_sf"/>
</dbReference>
<comment type="similarity">
    <text evidence="1">Belongs to the acetyl-CoA hydrolase/transferase family.</text>
</comment>
<dbReference type="AlphaFoldDB" id="A0A7G9Z2L2"/>
<sequence length="435" mass="48192">MDIYAIEYRQKLTTAQKAVERIKSGDTIVHGMSIAEPPALLFAIADRAREDDLKELEIFSFLPQEHVAKTVLAPDLSDCIQAYSWFVSGSDRALVKVGLNYFVPIYLFQLPRLLRDSMQIDVTITTVSPMDKAGYFSFGTANDYTSTAARHCKRLIVEVNANMPRVFGDSLIHISEVDAIVENHDPLLEMIPPEPKHEDAIIGRYVADLVPDGATIQLGIGGLPNAVARYLERHNDLGIHSELFVPAMVDLIEKGVVTGRKKTLHPRKNIFTAAPGTKRMYEFMHDNPSMESYPASYVLDPAIIAKNDNMISVNSILEVDLLGQCNAEFLAGSEFSGTGGQLDFVRGAFGSHGGKSILAFYSTAKSEEVSRVVPRLETGTAVSTPRMDTHYLVTEYGVVNLKGKSTRKRALDIISIAHPKFRDDLLREAENMYLL</sequence>
<dbReference type="InterPro" id="IPR003702">
    <property type="entry name" value="ActCoA_hydro_N"/>
</dbReference>
<protein>
    <submittedName>
        <fullName evidence="5">Butyrate:acetyl-CoA coenzyme A-transferase</fullName>
        <ecNumber evidence="5">2.8.3.-</ecNumber>
    </submittedName>
</protein>
<keyword evidence="2 5" id="KW-0808">Transferase</keyword>
<evidence type="ECO:0000259" key="4">
    <source>
        <dbReference type="Pfam" id="PF13336"/>
    </source>
</evidence>
<dbReference type="GO" id="GO:0006083">
    <property type="term" value="P:acetate metabolic process"/>
    <property type="evidence" value="ECO:0007669"/>
    <property type="project" value="InterPro"/>
</dbReference>
<gene>
    <name evidence="5" type="ORF">DBMFGOPN_00003</name>
</gene>
<dbReference type="Pfam" id="PF02550">
    <property type="entry name" value="AcetylCoA_hydro"/>
    <property type="match status" value="1"/>
</dbReference>
<organism evidence="5">
    <name type="scientific">Candidatus Methanophaga sp. ANME-1 ERB7</name>
    <dbReference type="NCBI Taxonomy" id="2759913"/>
    <lineage>
        <taxon>Archaea</taxon>
        <taxon>Methanobacteriati</taxon>
        <taxon>Methanobacteriota</taxon>
        <taxon>Stenosarchaea group</taxon>
        <taxon>Methanomicrobia</taxon>
        <taxon>Candidatus Methanophagales</taxon>
        <taxon>Candidatus Methanophagaceae</taxon>
        <taxon>Candidatus Methanophaga</taxon>
    </lineage>
</organism>
<feature type="domain" description="Acetyl-CoA hydrolase/transferase N-terminal" evidence="3">
    <location>
        <begin position="6"/>
        <end position="185"/>
    </location>
</feature>
<reference evidence="5" key="1">
    <citation type="submission" date="2020-06" db="EMBL/GenBank/DDBJ databases">
        <title>Unique genomic features of the anaerobic methanotrophic archaea.</title>
        <authorList>
            <person name="Chadwick G.L."/>
            <person name="Skennerton C.T."/>
            <person name="Laso-Perez R."/>
            <person name="Leu A.O."/>
            <person name="Speth D.R."/>
            <person name="Yu H."/>
            <person name="Morgan-Lang C."/>
            <person name="Hatzenpichler R."/>
            <person name="Goudeau D."/>
            <person name="Malmstrom R."/>
            <person name="Brazelton W.J."/>
            <person name="Woyke T."/>
            <person name="Hallam S.J."/>
            <person name="Tyson G.W."/>
            <person name="Wegener G."/>
            <person name="Boetius A."/>
            <person name="Orphan V."/>
        </authorList>
    </citation>
    <scope>NUCLEOTIDE SEQUENCE</scope>
</reference>
<dbReference type="SUPFAM" id="SSF100950">
    <property type="entry name" value="NagB/RpiA/CoA transferase-like"/>
    <property type="match status" value="2"/>
</dbReference>
<evidence type="ECO:0000259" key="3">
    <source>
        <dbReference type="Pfam" id="PF02550"/>
    </source>
</evidence>
<dbReference type="GO" id="GO:0008775">
    <property type="term" value="F:acetate CoA-transferase activity"/>
    <property type="evidence" value="ECO:0007669"/>
    <property type="project" value="InterPro"/>
</dbReference>
<evidence type="ECO:0000256" key="1">
    <source>
        <dbReference type="ARBA" id="ARBA00009632"/>
    </source>
</evidence>
<proteinExistence type="inferred from homology"/>
<dbReference type="Gene3D" id="3.30.750.70">
    <property type="entry name" value="4-hydroxybutyrate coenzyme like domains"/>
    <property type="match status" value="1"/>
</dbReference>
<dbReference type="Gene3D" id="3.40.1080.10">
    <property type="entry name" value="Glutaconate Coenzyme A-transferase"/>
    <property type="match status" value="1"/>
</dbReference>
<dbReference type="EMBL" id="MT631583">
    <property type="protein sequence ID" value="QNO54496.1"/>
    <property type="molecule type" value="Genomic_DNA"/>
</dbReference>
<dbReference type="PANTHER" id="PTHR21432">
    <property type="entry name" value="ACETYL-COA HYDROLASE-RELATED"/>
    <property type="match status" value="1"/>
</dbReference>